<dbReference type="PROSITE" id="PS51318">
    <property type="entry name" value="TAT"/>
    <property type="match status" value="1"/>
</dbReference>
<evidence type="ECO:0000313" key="1">
    <source>
        <dbReference type="EMBL" id="PZQ61720.1"/>
    </source>
</evidence>
<dbReference type="InterPro" id="IPR010869">
    <property type="entry name" value="DUF1501"/>
</dbReference>
<reference evidence="1 2" key="1">
    <citation type="submission" date="2017-08" db="EMBL/GenBank/DDBJ databases">
        <title>Infants hospitalized years apart are colonized by the same room-sourced microbial strains.</title>
        <authorList>
            <person name="Brooks B."/>
            <person name="Olm M.R."/>
            <person name="Firek B.A."/>
            <person name="Baker R."/>
            <person name="Thomas B.C."/>
            <person name="Morowitz M.J."/>
            <person name="Banfield J.F."/>
        </authorList>
    </citation>
    <scope>NUCLEOTIDE SEQUENCE [LARGE SCALE GENOMIC DNA]</scope>
    <source>
        <strain evidence="1">S2_005_001_R1_22</strain>
    </source>
</reference>
<dbReference type="InterPro" id="IPR006311">
    <property type="entry name" value="TAT_signal"/>
</dbReference>
<sequence>MTTITRRHFHRLGLSAGAAAALGMFGRGVAYGAPAGGFRAMVGVFLFGGNDGWNMLVPTDPGAYSAYVAGRQTVALPPAAVTPLAGSGLGLHQAMASLAPIWDKGAMALVLNAGTLAAPLTKATYLSRPDLRPSNLMSHADEQEHWQGLRAQGINRDGFMGRLHDRQGAAGGVPPVISFAGNNVALIGQQAQPLVLPSKSVLTRLDSGNSAIEAAVGSFADGSALGDVTGSTAQTVRDAYAMSAATSAVLGSGGSVEAFFVDPATGVALTSDVAQQLKRVARMIEARSTFGHSRQSFFVSQGGYDTHDNQVVYGNIATGTHATLLGDLALALRAFYNAMEGLGLAENVTTFTMSDFGRTYRGNAQLGSDHAWGNNHLVIGGGVTPKGVFGRYPDPTLGGADDISNEGRFVPTMAQEEYLGAILKWHGVADGDLPYVVPNWGTWSSNGRGPIALYA</sequence>
<comment type="caution">
    <text evidence="1">The sequence shown here is derived from an EMBL/GenBank/DDBJ whole genome shotgun (WGS) entry which is preliminary data.</text>
</comment>
<dbReference type="EMBL" id="QFQI01000002">
    <property type="protein sequence ID" value="PZQ61720.1"/>
    <property type="molecule type" value="Genomic_DNA"/>
</dbReference>
<protein>
    <recommendedName>
        <fullName evidence="3">DUF1501 domain-containing protein</fullName>
    </recommendedName>
</protein>
<dbReference type="PANTHER" id="PTHR43737">
    <property type="entry name" value="BLL7424 PROTEIN"/>
    <property type="match status" value="1"/>
</dbReference>
<name>A0A2W5REH6_9SPHN</name>
<evidence type="ECO:0000313" key="2">
    <source>
        <dbReference type="Proteomes" id="UP000249229"/>
    </source>
</evidence>
<dbReference type="Proteomes" id="UP000249229">
    <property type="component" value="Unassembled WGS sequence"/>
</dbReference>
<evidence type="ECO:0008006" key="3">
    <source>
        <dbReference type="Google" id="ProtNLM"/>
    </source>
</evidence>
<dbReference type="AlphaFoldDB" id="A0A2W5REH6"/>
<accession>A0A2W5REH6</accession>
<gene>
    <name evidence="1" type="ORF">DI544_03560</name>
</gene>
<dbReference type="PANTHER" id="PTHR43737:SF1">
    <property type="entry name" value="DUF1501 DOMAIN-CONTAINING PROTEIN"/>
    <property type="match status" value="1"/>
</dbReference>
<proteinExistence type="predicted"/>
<organism evidence="1 2">
    <name type="scientific">Sphingomonas taxi</name>
    <dbReference type="NCBI Taxonomy" id="1549858"/>
    <lineage>
        <taxon>Bacteria</taxon>
        <taxon>Pseudomonadati</taxon>
        <taxon>Pseudomonadota</taxon>
        <taxon>Alphaproteobacteria</taxon>
        <taxon>Sphingomonadales</taxon>
        <taxon>Sphingomonadaceae</taxon>
        <taxon>Sphingomonas</taxon>
    </lineage>
</organism>
<dbReference type="Pfam" id="PF07394">
    <property type="entry name" value="DUF1501"/>
    <property type="match status" value="1"/>
</dbReference>